<organism evidence="2 3">
    <name type="scientific">Lipomyces starkeyi NRRL Y-11557</name>
    <dbReference type="NCBI Taxonomy" id="675824"/>
    <lineage>
        <taxon>Eukaryota</taxon>
        <taxon>Fungi</taxon>
        <taxon>Dikarya</taxon>
        <taxon>Ascomycota</taxon>
        <taxon>Saccharomycotina</taxon>
        <taxon>Lipomycetes</taxon>
        <taxon>Lipomycetales</taxon>
        <taxon>Lipomycetaceae</taxon>
        <taxon>Lipomyces</taxon>
    </lineage>
</organism>
<dbReference type="Proteomes" id="UP000094385">
    <property type="component" value="Unassembled WGS sequence"/>
</dbReference>
<name>A0A1E3PX86_LIPST</name>
<feature type="domain" description="DUF7907" evidence="1">
    <location>
        <begin position="13"/>
        <end position="139"/>
    </location>
</feature>
<evidence type="ECO:0000259" key="1">
    <source>
        <dbReference type="Pfam" id="PF25484"/>
    </source>
</evidence>
<keyword evidence="3" id="KW-1185">Reference proteome</keyword>
<dbReference type="InterPro" id="IPR057229">
    <property type="entry name" value="DUF7907"/>
</dbReference>
<evidence type="ECO:0000313" key="3">
    <source>
        <dbReference type="Proteomes" id="UP000094385"/>
    </source>
</evidence>
<protein>
    <recommendedName>
        <fullName evidence="1">DUF7907 domain-containing protein</fullName>
    </recommendedName>
</protein>
<dbReference type="Pfam" id="PF25484">
    <property type="entry name" value="DUF7907"/>
    <property type="match status" value="1"/>
</dbReference>
<dbReference type="AlphaFoldDB" id="A0A1E3PX86"/>
<gene>
    <name evidence="2" type="ORF">LIPSTDRAFT_40043</name>
</gene>
<feature type="non-terminal residue" evidence="2">
    <location>
        <position position="149"/>
    </location>
</feature>
<feature type="non-terminal residue" evidence="2">
    <location>
        <position position="1"/>
    </location>
</feature>
<dbReference type="EMBL" id="KV454301">
    <property type="protein sequence ID" value="ODQ70016.1"/>
    <property type="molecule type" value="Genomic_DNA"/>
</dbReference>
<evidence type="ECO:0000313" key="2">
    <source>
        <dbReference type="EMBL" id="ODQ70016.1"/>
    </source>
</evidence>
<proteinExistence type="predicted"/>
<dbReference type="STRING" id="675824.A0A1E3PX86"/>
<accession>A0A1E3PX86</accession>
<reference evidence="2 3" key="1">
    <citation type="journal article" date="2016" name="Proc. Natl. Acad. Sci. U.S.A.">
        <title>Comparative genomics of biotechnologically important yeasts.</title>
        <authorList>
            <person name="Riley R."/>
            <person name="Haridas S."/>
            <person name="Wolfe K.H."/>
            <person name="Lopes M.R."/>
            <person name="Hittinger C.T."/>
            <person name="Goeker M."/>
            <person name="Salamov A.A."/>
            <person name="Wisecaver J.H."/>
            <person name="Long T.M."/>
            <person name="Calvey C.H."/>
            <person name="Aerts A.L."/>
            <person name="Barry K.W."/>
            <person name="Choi C."/>
            <person name="Clum A."/>
            <person name="Coughlan A.Y."/>
            <person name="Deshpande S."/>
            <person name="Douglass A.P."/>
            <person name="Hanson S.J."/>
            <person name="Klenk H.-P."/>
            <person name="LaButti K.M."/>
            <person name="Lapidus A."/>
            <person name="Lindquist E.A."/>
            <person name="Lipzen A.M."/>
            <person name="Meier-Kolthoff J.P."/>
            <person name="Ohm R.A."/>
            <person name="Otillar R.P."/>
            <person name="Pangilinan J.L."/>
            <person name="Peng Y."/>
            <person name="Rokas A."/>
            <person name="Rosa C.A."/>
            <person name="Scheuner C."/>
            <person name="Sibirny A.A."/>
            <person name="Slot J.C."/>
            <person name="Stielow J.B."/>
            <person name="Sun H."/>
            <person name="Kurtzman C.P."/>
            <person name="Blackwell M."/>
            <person name="Grigoriev I.V."/>
            <person name="Jeffries T.W."/>
        </authorList>
    </citation>
    <scope>NUCLEOTIDE SEQUENCE [LARGE SCALE GENOMIC DNA]</scope>
    <source>
        <strain evidence="2 3">NRRL Y-11557</strain>
    </source>
</reference>
<sequence length="149" mass="16207">FASSALAATKSVYLTVKSDNPTIDGQGLSSIHEGAAINYVFLGSGGSEELVYESSNSTIYDPYIFPGYPFYLQIWGNIVIIGVGETVTQFKIDSSNYLTVNGSESGFYAVMNTNDPYNYSAYEYEALYYADGQDVPTGAIPFRIYVADA</sequence>
<dbReference type="OrthoDB" id="4018368at2759"/>